<dbReference type="GeneID" id="70190687"/>
<keyword evidence="1" id="KW-0732">Signal</keyword>
<keyword evidence="3" id="KW-1185">Reference proteome</keyword>
<accession>A0A9P8XZL9</accession>
<gene>
    <name evidence="2" type="ORF">B0I36DRAFT_387113</name>
</gene>
<evidence type="ECO:0000313" key="2">
    <source>
        <dbReference type="EMBL" id="KAH7024568.1"/>
    </source>
</evidence>
<dbReference type="RefSeq" id="XP_046008116.1">
    <property type="nucleotide sequence ID" value="XM_046161141.1"/>
</dbReference>
<reference evidence="2" key="1">
    <citation type="journal article" date="2021" name="Nat. Commun.">
        <title>Genetic determinants of endophytism in the Arabidopsis root mycobiome.</title>
        <authorList>
            <person name="Mesny F."/>
            <person name="Miyauchi S."/>
            <person name="Thiergart T."/>
            <person name="Pickel B."/>
            <person name="Atanasova L."/>
            <person name="Karlsson M."/>
            <person name="Huettel B."/>
            <person name="Barry K.W."/>
            <person name="Haridas S."/>
            <person name="Chen C."/>
            <person name="Bauer D."/>
            <person name="Andreopoulos W."/>
            <person name="Pangilinan J."/>
            <person name="LaButti K."/>
            <person name="Riley R."/>
            <person name="Lipzen A."/>
            <person name="Clum A."/>
            <person name="Drula E."/>
            <person name="Henrissat B."/>
            <person name="Kohler A."/>
            <person name="Grigoriev I.V."/>
            <person name="Martin F.M."/>
            <person name="Hacquard S."/>
        </authorList>
    </citation>
    <scope>NUCLEOTIDE SEQUENCE</scope>
    <source>
        <strain evidence="2">MPI-CAGE-CH-0230</strain>
    </source>
</reference>
<proteinExistence type="predicted"/>
<protein>
    <submittedName>
        <fullName evidence="2">Uncharacterized protein</fullName>
    </submittedName>
</protein>
<feature type="chain" id="PRO_5040303349" evidence="1">
    <location>
        <begin position="19"/>
        <end position="184"/>
    </location>
</feature>
<dbReference type="OrthoDB" id="4724122at2759"/>
<dbReference type="EMBL" id="JAGTJQ010000009">
    <property type="protein sequence ID" value="KAH7024568.1"/>
    <property type="molecule type" value="Genomic_DNA"/>
</dbReference>
<evidence type="ECO:0000256" key="1">
    <source>
        <dbReference type="SAM" id="SignalP"/>
    </source>
</evidence>
<dbReference type="Proteomes" id="UP000756346">
    <property type="component" value="Unassembled WGS sequence"/>
</dbReference>
<organism evidence="2 3">
    <name type="scientific">Microdochium trichocladiopsis</name>
    <dbReference type="NCBI Taxonomy" id="1682393"/>
    <lineage>
        <taxon>Eukaryota</taxon>
        <taxon>Fungi</taxon>
        <taxon>Dikarya</taxon>
        <taxon>Ascomycota</taxon>
        <taxon>Pezizomycotina</taxon>
        <taxon>Sordariomycetes</taxon>
        <taxon>Xylariomycetidae</taxon>
        <taxon>Xylariales</taxon>
        <taxon>Microdochiaceae</taxon>
        <taxon>Microdochium</taxon>
    </lineage>
</organism>
<feature type="signal peptide" evidence="1">
    <location>
        <begin position="1"/>
        <end position="18"/>
    </location>
</feature>
<comment type="caution">
    <text evidence="2">The sequence shown here is derived from an EMBL/GenBank/DDBJ whole genome shotgun (WGS) entry which is preliminary data.</text>
</comment>
<dbReference type="AlphaFoldDB" id="A0A9P8XZL9"/>
<sequence length="184" mass="19559">MRASITTIGLLALTGVSAWKTQIEHSEAFAEELMRDSGYSLEDLEGLVDNIVDQCDSNGCDVNRESCDNAFCIKIDGDNSGSDTDGIQDTVRDFIKKSIQTEETTDSGCTSSGCAFAPAHYYRVPEYTSLQRTGDDGSANALYKVTWSANDHSGTCDDVFKALEAAIGLVPGGSLFGAVTIAAC</sequence>
<evidence type="ECO:0000313" key="3">
    <source>
        <dbReference type="Proteomes" id="UP000756346"/>
    </source>
</evidence>
<name>A0A9P8XZL9_9PEZI</name>